<evidence type="ECO:0000256" key="6">
    <source>
        <dbReference type="ARBA" id="ARBA00023186"/>
    </source>
</evidence>
<proteinExistence type="inferred from homology"/>
<dbReference type="SUPFAM" id="SSF54534">
    <property type="entry name" value="FKBP-like"/>
    <property type="match status" value="1"/>
</dbReference>
<evidence type="ECO:0000256" key="5">
    <source>
        <dbReference type="ARBA" id="ARBA00023110"/>
    </source>
</evidence>
<dbReference type="EMBL" id="FNBX01000003">
    <property type="protein sequence ID" value="SDF26421.1"/>
    <property type="molecule type" value="Genomic_DNA"/>
</dbReference>
<dbReference type="STRING" id="571438.SAMN05192586_10381"/>
<reference evidence="13" key="1">
    <citation type="submission" date="2016-10" db="EMBL/GenBank/DDBJ databases">
        <authorList>
            <person name="Varghese N."/>
            <person name="Submissions S."/>
        </authorList>
    </citation>
    <scope>NUCLEOTIDE SEQUENCE [LARGE SCALE GENOMIC DNA]</scope>
    <source>
        <strain evidence="13">KHC7</strain>
    </source>
</reference>
<evidence type="ECO:0000256" key="8">
    <source>
        <dbReference type="ARBA" id="ARBA00037071"/>
    </source>
</evidence>
<name>A0A1G7JNF3_9BACT</name>
<comment type="similarity">
    <text evidence="3 10">Belongs to the FKBP-type PPIase family.</text>
</comment>
<keyword evidence="5 9" id="KW-0697">Rotamase</keyword>
<dbReference type="AlphaFoldDB" id="A0A1G7JNF3"/>
<evidence type="ECO:0000313" key="13">
    <source>
        <dbReference type="Proteomes" id="UP000199355"/>
    </source>
</evidence>
<dbReference type="OrthoDB" id="9808891at2"/>
<keyword evidence="7 9" id="KW-0413">Isomerase</keyword>
<dbReference type="EC" id="5.2.1.8" evidence="10"/>
<evidence type="ECO:0000256" key="4">
    <source>
        <dbReference type="ARBA" id="ARBA00022490"/>
    </source>
</evidence>
<dbReference type="InterPro" id="IPR001179">
    <property type="entry name" value="PPIase_FKBP_dom"/>
</dbReference>
<evidence type="ECO:0000256" key="2">
    <source>
        <dbReference type="ARBA" id="ARBA00004496"/>
    </source>
</evidence>
<dbReference type="PANTHER" id="PTHR47861:SF3">
    <property type="entry name" value="FKBP-TYPE PEPTIDYL-PROLYL CIS-TRANS ISOMERASE SLYD"/>
    <property type="match status" value="1"/>
</dbReference>
<accession>A0A1G7JNF3</accession>
<dbReference type="PANTHER" id="PTHR47861">
    <property type="entry name" value="FKBP-TYPE PEPTIDYL-PROLYL CIS-TRANS ISOMERASE SLYD"/>
    <property type="match status" value="1"/>
</dbReference>
<evidence type="ECO:0000313" key="12">
    <source>
        <dbReference type="EMBL" id="SDF26421.1"/>
    </source>
</evidence>
<dbReference type="RefSeq" id="WP_092152841.1">
    <property type="nucleotide sequence ID" value="NZ_FNBX01000003.1"/>
</dbReference>
<evidence type="ECO:0000256" key="3">
    <source>
        <dbReference type="ARBA" id="ARBA00006577"/>
    </source>
</evidence>
<evidence type="ECO:0000256" key="7">
    <source>
        <dbReference type="ARBA" id="ARBA00023235"/>
    </source>
</evidence>
<dbReference type="Pfam" id="PF00254">
    <property type="entry name" value="FKBP_C"/>
    <property type="match status" value="1"/>
</dbReference>
<dbReference type="InterPro" id="IPR046357">
    <property type="entry name" value="PPIase_dom_sf"/>
</dbReference>
<comment type="subcellular location">
    <subcellularLocation>
        <location evidence="2">Cytoplasm</location>
    </subcellularLocation>
</comment>
<comment type="catalytic activity">
    <reaction evidence="1 9 10">
        <text>[protein]-peptidylproline (omega=180) = [protein]-peptidylproline (omega=0)</text>
        <dbReference type="Rhea" id="RHEA:16237"/>
        <dbReference type="Rhea" id="RHEA-COMP:10747"/>
        <dbReference type="Rhea" id="RHEA-COMP:10748"/>
        <dbReference type="ChEBI" id="CHEBI:83833"/>
        <dbReference type="ChEBI" id="CHEBI:83834"/>
        <dbReference type="EC" id="5.2.1.8"/>
    </reaction>
</comment>
<keyword evidence="13" id="KW-1185">Reference proteome</keyword>
<dbReference type="PROSITE" id="PS50059">
    <property type="entry name" value="FKBP_PPIASE"/>
    <property type="match status" value="1"/>
</dbReference>
<evidence type="ECO:0000256" key="9">
    <source>
        <dbReference type="PROSITE-ProRule" id="PRU00277"/>
    </source>
</evidence>
<feature type="domain" description="PPIase FKBP-type" evidence="11">
    <location>
        <begin position="6"/>
        <end position="100"/>
    </location>
</feature>
<dbReference type="Gene3D" id="3.10.50.40">
    <property type="match status" value="1"/>
</dbReference>
<keyword evidence="4" id="KW-0963">Cytoplasm</keyword>
<comment type="function">
    <text evidence="8">Also involved in hydrogenase metallocenter assembly, probably by participating in the nickel insertion step. This function in hydrogenase biosynthesis requires chaperone activity and the presence of the metal-binding domain, but not PPIase activity.</text>
</comment>
<sequence>MGIKKGDTVRAHYTGTLDDGTVFDSSRERDPLEFVQGQGMLIPGFESAVEGHEAGDVVSVTIAPEDAYGEADPELIFTVPRAQVPDHIPLNVGVPLQLSNEQGQMDVTITEVGPEEITLDANHPLAGKSLMFEIEIVSVN</sequence>
<evidence type="ECO:0000256" key="1">
    <source>
        <dbReference type="ARBA" id="ARBA00000971"/>
    </source>
</evidence>
<dbReference type="GO" id="GO:0042026">
    <property type="term" value="P:protein refolding"/>
    <property type="evidence" value="ECO:0007669"/>
    <property type="project" value="UniProtKB-ARBA"/>
</dbReference>
<keyword evidence="6" id="KW-0143">Chaperone</keyword>
<evidence type="ECO:0000259" key="11">
    <source>
        <dbReference type="PROSITE" id="PS50059"/>
    </source>
</evidence>
<evidence type="ECO:0000256" key="10">
    <source>
        <dbReference type="RuleBase" id="RU003915"/>
    </source>
</evidence>
<dbReference type="GO" id="GO:0005737">
    <property type="term" value="C:cytoplasm"/>
    <property type="evidence" value="ECO:0007669"/>
    <property type="project" value="UniProtKB-SubCell"/>
</dbReference>
<dbReference type="GO" id="GO:0003755">
    <property type="term" value="F:peptidyl-prolyl cis-trans isomerase activity"/>
    <property type="evidence" value="ECO:0007669"/>
    <property type="project" value="UniProtKB-UniRule"/>
</dbReference>
<protein>
    <recommendedName>
        <fullName evidence="10">Peptidyl-prolyl cis-trans isomerase</fullName>
        <ecNumber evidence="10">5.2.1.8</ecNumber>
    </recommendedName>
</protein>
<organism evidence="12 13">
    <name type="scientific">Desulfovibrio legallii</name>
    <dbReference type="NCBI Taxonomy" id="571438"/>
    <lineage>
        <taxon>Bacteria</taxon>
        <taxon>Pseudomonadati</taxon>
        <taxon>Thermodesulfobacteriota</taxon>
        <taxon>Desulfovibrionia</taxon>
        <taxon>Desulfovibrionales</taxon>
        <taxon>Desulfovibrionaceae</taxon>
        <taxon>Desulfovibrio</taxon>
    </lineage>
</organism>
<dbReference type="Proteomes" id="UP000199355">
    <property type="component" value="Unassembled WGS sequence"/>
</dbReference>
<gene>
    <name evidence="12" type="ORF">SAMN05192586_10381</name>
</gene>